<keyword evidence="2" id="KW-1185">Reference proteome</keyword>
<evidence type="ECO:0000313" key="1">
    <source>
        <dbReference type="EMBL" id="ACB95635.1"/>
    </source>
</evidence>
<organism evidence="1 2">
    <name type="scientific">Beijerinckia indica subsp. indica (strain ATCC 9039 / DSM 1715 / NCIMB 8712)</name>
    <dbReference type="NCBI Taxonomy" id="395963"/>
    <lineage>
        <taxon>Bacteria</taxon>
        <taxon>Pseudomonadati</taxon>
        <taxon>Pseudomonadota</taxon>
        <taxon>Alphaproteobacteria</taxon>
        <taxon>Hyphomicrobiales</taxon>
        <taxon>Beijerinckiaceae</taxon>
        <taxon>Beijerinckia</taxon>
    </lineage>
</organism>
<sequence>MEEVAAFSVDQADQETILIRHCAEAHRYAFFIVSQDGRRILGDGVTIGNNATANDGADFAGEARLFAEAAARERNLID</sequence>
<reference evidence="2" key="1">
    <citation type="submission" date="2008-03" db="EMBL/GenBank/DDBJ databases">
        <title>Complete sequence of chromosome of Beijerinckia indica subsp. indica ATCC 9039.</title>
        <authorList>
            <consortium name="US DOE Joint Genome Institute"/>
            <person name="Copeland A."/>
            <person name="Lucas S."/>
            <person name="Lapidus A."/>
            <person name="Glavina del Rio T."/>
            <person name="Dalin E."/>
            <person name="Tice H."/>
            <person name="Bruce D."/>
            <person name="Goodwin L."/>
            <person name="Pitluck S."/>
            <person name="LaButti K."/>
            <person name="Schmutz J."/>
            <person name="Larimer F."/>
            <person name="Land M."/>
            <person name="Hauser L."/>
            <person name="Kyrpides N."/>
            <person name="Mikhailova N."/>
            <person name="Dunfield P.F."/>
            <person name="Dedysh S.N."/>
            <person name="Liesack W."/>
            <person name="Saw J.H."/>
            <person name="Alam M."/>
            <person name="Chen Y."/>
            <person name="Murrell J.C."/>
            <person name="Richardson P."/>
        </authorList>
    </citation>
    <scope>NUCLEOTIDE SEQUENCE [LARGE SCALE GENOMIC DNA]</scope>
    <source>
        <strain evidence="2">ATCC 9039 / DSM 1715 / NCIMB 8712</strain>
    </source>
</reference>
<dbReference type="EMBL" id="CP001016">
    <property type="protein sequence ID" value="ACB95635.1"/>
    <property type="molecule type" value="Genomic_DNA"/>
</dbReference>
<proteinExistence type="predicted"/>
<dbReference type="Proteomes" id="UP000001695">
    <property type="component" value="Chromosome"/>
</dbReference>
<name>B2IF70_BEII9</name>
<gene>
    <name evidence="1" type="ordered locus">Bind_2013</name>
</gene>
<protein>
    <submittedName>
        <fullName evidence="1">Uncharacterized protein</fullName>
    </submittedName>
</protein>
<dbReference type="HOGENOM" id="CLU_2614881_0_0_5"/>
<dbReference type="KEGG" id="bid:Bind_2013"/>
<dbReference type="OrthoDB" id="8451474at2"/>
<evidence type="ECO:0000313" key="2">
    <source>
        <dbReference type="Proteomes" id="UP000001695"/>
    </source>
</evidence>
<dbReference type="RefSeq" id="WP_012384991.1">
    <property type="nucleotide sequence ID" value="NC_010581.1"/>
</dbReference>
<accession>B2IF70</accession>
<dbReference type="AlphaFoldDB" id="B2IF70"/>
<reference evidence="1 2" key="2">
    <citation type="journal article" date="2010" name="J. Bacteriol.">
        <title>Complete genome sequence of Beijerinckia indica subsp. indica.</title>
        <authorList>
            <person name="Tamas I."/>
            <person name="Dedysh S.N."/>
            <person name="Liesack W."/>
            <person name="Stott M.B."/>
            <person name="Alam M."/>
            <person name="Murrell J.C."/>
            <person name="Dunfield P.F."/>
        </authorList>
    </citation>
    <scope>NUCLEOTIDE SEQUENCE [LARGE SCALE GENOMIC DNA]</scope>
    <source>
        <strain evidence="2">ATCC 9039 / DSM 1715 / NCIMB 8712</strain>
    </source>
</reference>
<dbReference type="eggNOG" id="ENOG50345FU">
    <property type="taxonomic scope" value="Bacteria"/>
</dbReference>